<sequence>MGTARLSVTLSSFPNIQLIVSVVSCACDLINYIDSRPVVCGEPEAENQFKFLYRLNQWQKSCNAGNQVYGDNTVTLKTVYGSFKMLSDDHEGKLAERLRGGHHHQNTCKVVIV</sequence>
<keyword evidence="2" id="KW-1185">Reference proteome</keyword>
<reference evidence="1 2" key="1">
    <citation type="journal article" date="2019" name="Sci. Rep.">
        <title>Orb-weaving spider Araneus ventricosus genome elucidates the spidroin gene catalogue.</title>
        <authorList>
            <person name="Kono N."/>
            <person name="Nakamura H."/>
            <person name="Ohtoshi R."/>
            <person name="Moran D.A.P."/>
            <person name="Shinohara A."/>
            <person name="Yoshida Y."/>
            <person name="Fujiwara M."/>
            <person name="Mori M."/>
            <person name="Tomita M."/>
            <person name="Arakawa K."/>
        </authorList>
    </citation>
    <scope>NUCLEOTIDE SEQUENCE [LARGE SCALE GENOMIC DNA]</scope>
</reference>
<evidence type="ECO:0000313" key="1">
    <source>
        <dbReference type="EMBL" id="GBM91961.1"/>
    </source>
</evidence>
<dbReference type="PROSITE" id="PS51257">
    <property type="entry name" value="PROKAR_LIPOPROTEIN"/>
    <property type="match status" value="1"/>
</dbReference>
<dbReference type="EMBL" id="BGPR01003749">
    <property type="protein sequence ID" value="GBM91961.1"/>
    <property type="molecule type" value="Genomic_DNA"/>
</dbReference>
<dbReference type="AlphaFoldDB" id="A0A4Y2JNJ8"/>
<gene>
    <name evidence="1" type="ORF">AVEN_141702_1</name>
</gene>
<dbReference type="Proteomes" id="UP000499080">
    <property type="component" value="Unassembled WGS sequence"/>
</dbReference>
<accession>A0A4Y2JNJ8</accession>
<organism evidence="1 2">
    <name type="scientific">Araneus ventricosus</name>
    <name type="common">Orbweaver spider</name>
    <name type="synonym">Epeira ventricosa</name>
    <dbReference type="NCBI Taxonomy" id="182803"/>
    <lineage>
        <taxon>Eukaryota</taxon>
        <taxon>Metazoa</taxon>
        <taxon>Ecdysozoa</taxon>
        <taxon>Arthropoda</taxon>
        <taxon>Chelicerata</taxon>
        <taxon>Arachnida</taxon>
        <taxon>Araneae</taxon>
        <taxon>Araneomorphae</taxon>
        <taxon>Entelegynae</taxon>
        <taxon>Araneoidea</taxon>
        <taxon>Araneidae</taxon>
        <taxon>Araneus</taxon>
    </lineage>
</organism>
<protein>
    <submittedName>
        <fullName evidence="1">Uncharacterized protein</fullName>
    </submittedName>
</protein>
<proteinExistence type="predicted"/>
<comment type="caution">
    <text evidence="1">The sequence shown here is derived from an EMBL/GenBank/DDBJ whole genome shotgun (WGS) entry which is preliminary data.</text>
</comment>
<name>A0A4Y2JNJ8_ARAVE</name>
<evidence type="ECO:0000313" key="2">
    <source>
        <dbReference type="Proteomes" id="UP000499080"/>
    </source>
</evidence>